<protein>
    <submittedName>
        <fullName evidence="3">Putative Zn-ribbon-containing protein involved in phosphonate metabolism (Modular protein)</fullName>
    </submittedName>
</protein>
<dbReference type="AlphaFoldDB" id="A0A090E4F8"/>
<proteinExistence type="predicted"/>
<evidence type="ECO:0000313" key="4">
    <source>
        <dbReference type="Proteomes" id="UP000045285"/>
    </source>
</evidence>
<dbReference type="Proteomes" id="UP000045285">
    <property type="component" value="Unassembled WGS sequence"/>
</dbReference>
<feature type="region of interest" description="Disordered" evidence="1">
    <location>
        <begin position="19"/>
        <end position="41"/>
    </location>
</feature>
<dbReference type="InterPro" id="IPR013988">
    <property type="entry name" value="YjdM_C"/>
</dbReference>
<sequence length="100" mass="10603">MSLPPKVSSPLDQAVVGAIRGTGHPPAMTDPIVKDSNGTPLKDGDSVTLIKDLKVKGTSETIKRGTLVKNIRLNGNPGEIECNTKQVKGLVLKTEFLKKA</sequence>
<dbReference type="EMBL" id="CCMZ01000032">
    <property type="protein sequence ID" value="CDX21763.1"/>
    <property type="molecule type" value="Genomic_DNA"/>
</dbReference>
<evidence type="ECO:0000259" key="2">
    <source>
        <dbReference type="Pfam" id="PF03831"/>
    </source>
</evidence>
<dbReference type="Gene3D" id="2.30.30.40">
    <property type="entry name" value="SH3 Domains"/>
    <property type="match status" value="1"/>
</dbReference>
<gene>
    <name evidence="3" type="ORF">MPL3356_380122</name>
</gene>
<organism evidence="3 4">
    <name type="scientific">Mesorhizobium plurifarium</name>
    <dbReference type="NCBI Taxonomy" id="69974"/>
    <lineage>
        <taxon>Bacteria</taxon>
        <taxon>Pseudomonadati</taxon>
        <taxon>Pseudomonadota</taxon>
        <taxon>Alphaproteobacteria</taxon>
        <taxon>Hyphomicrobiales</taxon>
        <taxon>Phyllobacteriaceae</taxon>
        <taxon>Mesorhizobium</taxon>
    </lineage>
</organism>
<evidence type="ECO:0000256" key="1">
    <source>
        <dbReference type="SAM" id="MobiDB-lite"/>
    </source>
</evidence>
<reference evidence="4" key="1">
    <citation type="submission" date="2014-08" db="EMBL/GenBank/DDBJ databases">
        <authorList>
            <person name="Moulin L."/>
        </authorList>
    </citation>
    <scope>NUCLEOTIDE SEQUENCE [LARGE SCALE GENOMIC DNA]</scope>
</reference>
<keyword evidence="4" id="KW-1185">Reference proteome</keyword>
<dbReference type="STRING" id="69974.MPLDJ20_110190"/>
<dbReference type="SUPFAM" id="SSF82057">
    <property type="entry name" value="Prokaryotic SH3-related domain"/>
    <property type="match status" value="1"/>
</dbReference>
<name>A0A090E4F8_MESPL</name>
<evidence type="ECO:0000313" key="3">
    <source>
        <dbReference type="EMBL" id="CDX21763.1"/>
    </source>
</evidence>
<feature type="domain" description="Protein YjdM C-terminal" evidence="2">
    <location>
        <begin position="33"/>
        <end position="100"/>
    </location>
</feature>
<dbReference type="Pfam" id="PF03831">
    <property type="entry name" value="YjdM"/>
    <property type="match status" value="1"/>
</dbReference>
<accession>A0A090E4F8</accession>